<dbReference type="InterPro" id="IPR001482">
    <property type="entry name" value="T2SS/T4SS_dom"/>
</dbReference>
<evidence type="ECO:0000256" key="2">
    <source>
        <dbReference type="SAM" id="MobiDB-lite"/>
    </source>
</evidence>
<dbReference type="PANTHER" id="PTHR30486">
    <property type="entry name" value="TWITCHING MOTILITY PROTEIN PILT"/>
    <property type="match status" value="1"/>
</dbReference>
<proteinExistence type="inferred from homology"/>
<dbReference type="RefSeq" id="WP_189114501.1">
    <property type="nucleotide sequence ID" value="NZ_BMQC01000008.1"/>
</dbReference>
<sequence>MSGSARPPWATGQLPAPRHLRPVGEPATVGRHERRDTTPAPLVPAGDHVVARLAPLSTASVSAADGVEAVDYQLVRQLHERVVRAHTATVGESGGGEAIGGVAAERVAARVVGEWIDAQRRHRLIAPAFEDALLEAVLAELAGLGRLQRLLDDPSIENITILGCDGVRIEYRDGRVRTSAPVADSDAELVEMISNLARRAGDIGSTERSLSPSRPMIDLQLADGSRLAAMYVISPRPVVVIRRHGALAVALDDLVLPQYSMLDRLLADFLKAAMAARLNIMVAGWPGAGKTTLLRALASEIGSSEWFVTMEESRELGLHTTGAHPWAVALETREGHGEVGSDGRRAGEILLDDMIPMALRLNTARIIVGEVRGREIVAMLQAMGTTGGSLGTIHARGPQMVMDRLVELVLSHSGEHSVQRAFRQVAGSVDLIVYVSMVDETSIGGRKHRFVSHVLEVDGLFPDGDGVRTTTVFGPADAAGAGRAVPQQLPERHLARLRRAGYDPQPLIAHRQVGRWPRPLNTIVGGDG</sequence>
<dbReference type="InterPro" id="IPR050921">
    <property type="entry name" value="T4SS_GSP_E_ATPase"/>
</dbReference>
<dbReference type="GO" id="GO:0016887">
    <property type="term" value="F:ATP hydrolysis activity"/>
    <property type="evidence" value="ECO:0007669"/>
    <property type="project" value="InterPro"/>
</dbReference>
<feature type="region of interest" description="Disordered" evidence="2">
    <location>
        <begin position="1"/>
        <end position="43"/>
    </location>
</feature>
<reference evidence="4" key="1">
    <citation type="journal article" date="2014" name="Int. J. Syst. Evol. Microbiol.">
        <title>Complete genome sequence of Corynebacterium casei LMG S-19264T (=DSM 44701T), isolated from a smear-ripened cheese.</title>
        <authorList>
            <consortium name="US DOE Joint Genome Institute (JGI-PGF)"/>
            <person name="Walter F."/>
            <person name="Albersmeier A."/>
            <person name="Kalinowski J."/>
            <person name="Ruckert C."/>
        </authorList>
    </citation>
    <scope>NUCLEOTIDE SEQUENCE</scope>
    <source>
        <strain evidence="4">JCM 3091</strain>
    </source>
</reference>
<evidence type="ECO:0000313" key="4">
    <source>
        <dbReference type="EMBL" id="GGK31513.1"/>
    </source>
</evidence>
<reference evidence="4" key="2">
    <citation type="submission" date="2020-09" db="EMBL/GenBank/DDBJ databases">
        <authorList>
            <person name="Sun Q."/>
            <person name="Ohkuma M."/>
        </authorList>
    </citation>
    <scope>NUCLEOTIDE SEQUENCE</scope>
    <source>
        <strain evidence="4">JCM 3091</strain>
    </source>
</reference>
<dbReference type="Pfam" id="PF00437">
    <property type="entry name" value="T2SSE"/>
    <property type="match status" value="1"/>
</dbReference>
<comment type="caution">
    <text evidence="4">The sequence shown here is derived from an EMBL/GenBank/DDBJ whole genome shotgun (WGS) entry which is preliminary data.</text>
</comment>
<keyword evidence="5" id="KW-1185">Reference proteome</keyword>
<dbReference type="Gene3D" id="3.40.50.300">
    <property type="entry name" value="P-loop containing nucleotide triphosphate hydrolases"/>
    <property type="match status" value="1"/>
</dbReference>
<dbReference type="AlphaFoldDB" id="A0A8J3FIY3"/>
<comment type="similarity">
    <text evidence="1">Belongs to the GSP E family.</text>
</comment>
<protein>
    <submittedName>
        <fullName evidence="4">ATP/GTP-binding protein</fullName>
    </submittedName>
</protein>
<dbReference type="Gene3D" id="3.30.450.380">
    <property type="match status" value="1"/>
</dbReference>
<evidence type="ECO:0000259" key="3">
    <source>
        <dbReference type="Pfam" id="PF00437"/>
    </source>
</evidence>
<evidence type="ECO:0000313" key="5">
    <source>
        <dbReference type="Proteomes" id="UP000662200"/>
    </source>
</evidence>
<dbReference type="Proteomes" id="UP000662200">
    <property type="component" value="Unassembled WGS sequence"/>
</dbReference>
<gene>
    <name evidence="4" type="ORF">GCM10010124_25390</name>
</gene>
<accession>A0A8J3FIY3</accession>
<feature type="domain" description="Bacterial type II secretion system protein E" evidence="3">
    <location>
        <begin position="225"/>
        <end position="439"/>
    </location>
</feature>
<organism evidence="4 5">
    <name type="scientific">Pilimelia terevasa</name>
    <dbReference type="NCBI Taxonomy" id="53372"/>
    <lineage>
        <taxon>Bacteria</taxon>
        <taxon>Bacillati</taxon>
        <taxon>Actinomycetota</taxon>
        <taxon>Actinomycetes</taxon>
        <taxon>Micromonosporales</taxon>
        <taxon>Micromonosporaceae</taxon>
        <taxon>Pilimelia</taxon>
    </lineage>
</organism>
<name>A0A8J3FIY3_9ACTN</name>
<dbReference type="CDD" id="cd01130">
    <property type="entry name" value="VirB11-like_ATPase"/>
    <property type="match status" value="1"/>
</dbReference>
<evidence type="ECO:0000256" key="1">
    <source>
        <dbReference type="ARBA" id="ARBA00006611"/>
    </source>
</evidence>
<dbReference type="EMBL" id="BMQC01000008">
    <property type="protein sequence ID" value="GGK31513.1"/>
    <property type="molecule type" value="Genomic_DNA"/>
</dbReference>
<dbReference type="PANTHER" id="PTHR30486:SF6">
    <property type="entry name" value="TYPE IV PILUS RETRACTATION ATPASE PILT"/>
    <property type="match status" value="1"/>
</dbReference>
<dbReference type="InterPro" id="IPR027417">
    <property type="entry name" value="P-loop_NTPase"/>
</dbReference>
<dbReference type="SUPFAM" id="SSF52540">
    <property type="entry name" value="P-loop containing nucleoside triphosphate hydrolases"/>
    <property type="match status" value="1"/>
</dbReference>